<feature type="transmembrane region" description="Helical" evidence="2">
    <location>
        <begin position="407"/>
        <end position="428"/>
    </location>
</feature>
<dbReference type="RefSeq" id="WP_336472319.1">
    <property type="nucleotide sequence ID" value="NZ_JBAWSX010000004.1"/>
</dbReference>
<dbReference type="PANTHER" id="PTHR12558">
    <property type="entry name" value="CELL DIVISION CYCLE 16,23,27"/>
    <property type="match status" value="1"/>
</dbReference>
<evidence type="ECO:0000313" key="4">
    <source>
        <dbReference type="Proteomes" id="UP001372526"/>
    </source>
</evidence>
<dbReference type="Proteomes" id="UP001372526">
    <property type="component" value="Unassembled WGS sequence"/>
</dbReference>
<dbReference type="SMART" id="SM00028">
    <property type="entry name" value="TPR"/>
    <property type="match status" value="2"/>
</dbReference>
<gene>
    <name evidence="3" type="ORF">WAZ07_10050</name>
</gene>
<dbReference type="Gene3D" id="1.25.40.10">
    <property type="entry name" value="Tetratricopeptide repeat domain"/>
    <property type="match status" value="1"/>
</dbReference>
<dbReference type="PANTHER" id="PTHR12558:SF13">
    <property type="entry name" value="CELL DIVISION CYCLE PROTEIN 27 HOMOLOG"/>
    <property type="match status" value="1"/>
</dbReference>
<keyword evidence="4" id="KW-1185">Reference proteome</keyword>
<feature type="transmembrane region" description="Helical" evidence="2">
    <location>
        <begin position="277"/>
        <end position="294"/>
    </location>
</feature>
<dbReference type="PROSITE" id="PS50005">
    <property type="entry name" value="TPR"/>
    <property type="match status" value="1"/>
</dbReference>
<accession>A0ABU8FJ30</accession>
<proteinExistence type="predicted"/>
<dbReference type="InterPro" id="IPR019734">
    <property type="entry name" value="TPR_rpt"/>
</dbReference>
<keyword evidence="2" id="KW-0812">Transmembrane</keyword>
<reference evidence="3 4" key="1">
    <citation type="submission" date="2024-01" db="EMBL/GenBank/DDBJ databases">
        <title>Seven novel Bacillus-like species.</title>
        <authorList>
            <person name="Liu G."/>
        </authorList>
    </citation>
    <scope>NUCLEOTIDE SEQUENCE [LARGE SCALE GENOMIC DNA]</scope>
    <source>
        <strain evidence="3 4">FJAT-51639</strain>
    </source>
</reference>
<feature type="transmembrane region" description="Helical" evidence="2">
    <location>
        <begin position="255"/>
        <end position="271"/>
    </location>
</feature>
<dbReference type="InterPro" id="IPR011990">
    <property type="entry name" value="TPR-like_helical_dom_sf"/>
</dbReference>
<protein>
    <recommendedName>
        <fullName evidence="5">Tetratricopeptide repeat protein</fullName>
    </recommendedName>
</protein>
<evidence type="ECO:0000256" key="2">
    <source>
        <dbReference type="SAM" id="Phobius"/>
    </source>
</evidence>
<evidence type="ECO:0000313" key="3">
    <source>
        <dbReference type="EMBL" id="MEI4801665.1"/>
    </source>
</evidence>
<dbReference type="EMBL" id="JBAWSX010000004">
    <property type="protein sequence ID" value="MEI4801665.1"/>
    <property type="molecule type" value="Genomic_DNA"/>
</dbReference>
<keyword evidence="1" id="KW-0802">TPR repeat</keyword>
<keyword evidence="2" id="KW-1133">Transmembrane helix</keyword>
<evidence type="ECO:0000256" key="1">
    <source>
        <dbReference type="PROSITE-ProRule" id="PRU00339"/>
    </source>
</evidence>
<organism evidence="3 4">
    <name type="scientific">Bacillus bruguierae</name>
    <dbReference type="NCBI Taxonomy" id="3127667"/>
    <lineage>
        <taxon>Bacteria</taxon>
        <taxon>Bacillati</taxon>
        <taxon>Bacillota</taxon>
        <taxon>Bacilli</taxon>
        <taxon>Bacillales</taxon>
        <taxon>Bacillaceae</taxon>
        <taxon>Bacillus</taxon>
    </lineage>
</organism>
<comment type="caution">
    <text evidence="3">The sequence shown here is derived from an EMBL/GenBank/DDBJ whole genome shotgun (WGS) entry which is preliminary data.</text>
</comment>
<evidence type="ECO:0008006" key="5">
    <source>
        <dbReference type="Google" id="ProtNLM"/>
    </source>
</evidence>
<sequence>MEDNFRRIQHLVKIGDAERAMEEAEILIEEDPEDASGYLCLSYVYFYGFDDKDNANKYLEEALKLDHLNEQVLSVGLDIFGRQNDLERIEELAEIGIKNYPEDGQYYFYMGEVFRCRESVKDSLVYFEKAMELDPENEIYVGRYAYVLYASFPKRKEEALKAEKRALELNPENTFNLVLFANIAKHKGNFKKARMLAEVAMRLDPNDKGVYELYKSTIGTKNKFCAFTAGFSHVVGQAFVKFCSLFRFVRSKNPKIFYCLCLLSLLGWLILPVYATGWYAGSVYIAILVMYFISSRIKKKIYKEVGLGTSFDAKENLRKNQFTRKQEISKMARTLDKVEPAVVSTPKLSQEEVESQLASFWSTGAVFEKQPIEEVAAATQPQLSSKEHKEIQSYSNIESPRYNRWQIYLIVTLSLTLVFRAVQVFNLYHKEDKNPMPNISLEEKKSITESAHNVKIDQTKLNVPMVTLIFHSLKISDFSENSLRQIVADQYVPIVMEKAGQPSVEKLKNSHLDRNYEEGTNTYLSVKSDDSTFILEFVGKEINHIYGETWDNSEQEMQRYHELLNRLETQGVEAKGKKD</sequence>
<feature type="repeat" description="TPR" evidence="1">
    <location>
        <begin position="104"/>
        <end position="137"/>
    </location>
</feature>
<name>A0ABU8FJ30_9BACI</name>
<keyword evidence="2" id="KW-0472">Membrane</keyword>
<dbReference type="SUPFAM" id="SSF81901">
    <property type="entry name" value="HCP-like"/>
    <property type="match status" value="1"/>
</dbReference>